<dbReference type="EMBL" id="VSSQ01106416">
    <property type="protein sequence ID" value="MPN46073.1"/>
    <property type="molecule type" value="Genomic_DNA"/>
</dbReference>
<gene>
    <name evidence="2" type="ORF">SDC9_193653</name>
</gene>
<dbReference type="AlphaFoldDB" id="A0A645IFC5"/>
<proteinExistence type="predicted"/>
<dbReference type="InterPro" id="IPR030392">
    <property type="entry name" value="S74_ICA"/>
</dbReference>
<feature type="domain" description="Peptidase S74" evidence="1">
    <location>
        <begin position="53"/>
        <end position="159"/>
    </location>
</feature>
<reference evidence="2" key="1">
    <citation type="submission" date="2019-08" db="EMBL/GenBank/DDBJ databases">
        <authorList>
            <person name="Kucharzyk K."/>
            <person name="Murdoch R.W."/>
            <person name="Higgins S."/>
            <person name="Loffler F."/>
        </authorList>
    </citation>
    <scope>NUCLEOTIDE SEQUENCE</scope>
</reference>
<name>A0A645IFC5_9ZZZZ</name>
<comment type="caution">
    <text evidence="2">The sequence shown here is derived from an EMBL/GenBank/DDBJ whole genome shotgun (WGS) entry which is preliminary data.</text>
</comment>
<evidence type="ECO:0000313" key="2">
    <source>
        <dbReference type="EMBL" id="MPN46073.1"/>
    </source>
</evidence>
<organism evidence="2">
    <name type="scientific">bioreactor metagenome</name>
    <dbReference type="NCBI Taxonomy" id="1076179"/>
    <lineage>
        <taxon>unclassified sequences</taxon>
        <taxon>metagenomes</taxon>
        <taxon>ecological metagenomes</taxon>
    </lineage>
</organism>
<sequence length="162" mass="18098">MASYTDSNADVLRFRTSGGNSYFDAGVSGQVRLGSATNYWNVVYATGGVNTGSDRTLKENIVYLDDSNMYDFYNFIKNDYVLAKYNYIGDIKEKISAIAQDILVNKDGSNNILGQLIVDCEEAFENKGKLSMNQTQLINIIIGAMQQMMRKIENLEDKINGN</sequence>
<accession>A0A645IFC5</accession>
<protein>
    <recommendedName>
        <fullName evidence="1">Peptidase S74 domain-containing protein</fullName>
    </recommendedName>
</protein>
<dbReference type="PROSITE" id="PS51688">
    <property type="entry name" value="ICA"/>
    <property type="match status" value="1"/>
</dbReference>
<evidence type="ECO:0000259" key="1">
    <source>
        <dbReference type="PROSITE" id="PS51688"/>
    </source>
</evidence>